<dbReference type="PANTHER" id="PTHR36919">
    <property type="entry name" value="BLR1215 PROTEIN"/>
    <property type="match status" value="1"/>
</dbReference>
<sequence length="149" mass="16890">MKKLAFSVLALCCALLFLSFTVQQDNPDAIVGSWKNGEGTGVIQIYKNGDKYQGKIIWLKEPNDPETGKPKLDKNHPDKENHNRPVMGLTNMWGFKYTDKNEWTGGKIYDPKNGKTYSCKMSLDGNNKLKVRGYIGVSMIGRTDNWTRQ</sequence>
<name>A0A562SHC9_9BACT</name>
<keyword evidence="5" id="KW-1185">Reference proteome</keyword>
<organism evidence="4 5">
    <name type="scientific">Lacibacter cauensis</name>
    <dbReference type="NCBI Taxonomy" id="510947"/>
    <lineage>
        <taxon>Bacteria</taxon>
        <taxon>Pseudomonadati</taxon>
        <taxon>Bacteroidota</taxon>
        <taxon>Chitinophagia</taxon>
        <taxon>Chitinophagales</taxon>
        <taxon>Chitinophagaceae</taxon>
        <taxon>Lacibacter</taxon>
    </lineage>
</organism>
<evidence type="ECO:0000313" key="4">
    <source>
        <dbReference type="EMBL" id="TWI80675.1"/>
    </source>
</evidence>
<dbReference type="OrthoDB" id="9814399at2"/>
<dbReference type="EMBL" id="VLLE01000005">
    <property type="protein sequence ID" value="TWI80675.1"/>
    <property type="molecule type" value="Genomic_DNA"/>
</dbReference>
<accession>A0A562SHC9</accession>
<dbReference type="RefSeq" id="WP_144887732.1">
    <property type="nucleotide sequence ID" value="NZ_VLLE01000005.1"/>
</dbReference>
<evidence type="ECO:0000259" key="3">
    <source>
        <dbReference type="Pfam" id="PF09917"/>
    </source>
</evidence>
<feature type="region of interest" description="Disordered" evidence="1">
    <location>
        <begin position="61"/>
        <end position="85"/>
    </location>
</feature>
<feature type="compositionally biased region" description="Basic and acidic residues" evidence="1">
    <location>
        <begin position="61"/>
        <end position="83"/>
    </location>
</feature>
<feature type="chain" id="PRO_5022043699" evidence="2">
    <location>
        <begin position="25"/>
        <end position="149"/>
    </location>
</feature>
<feature type="domain" description="DUF2147" evidence="3">
    <location>
        <begin position="32"/>
        <end position="148"/>
    </location>
</feature>
<dbReference type="PANTHER" id="PTHR36919:SF2">
    <property type="entry name" value="BLL6627 PROTEIN"/>
    <property type="match status" value="1"/>
</dbReference>
<dbReference type="AlphaFoldDB" id="A0A562SHC9"/>
<dbReference type="InterPro" id="IPR019223">
    <property type="entry name" value="DUF2147"/>
</dbReference>
<dbReference type="Proteomes" id="UP000316167">
    <property type="component" value="Unassembled WGS sequence"/>
</dbReference>
<evidence type="ECO:0000256" key="2">
    <source>
        <dbReference type="SAM" id="SignalP"/>
    </source>
</evidence>
<proteinExistence type="predicted"/>
<evidence type="ECO:0000256" key="1">
    <source>
        <dbReference type="SAM" id="MobiDB-lite"/>
    </source>
</evidence>
<feature type="signal peptide" evidence="2">
    <location>
        <begin position="1"/>
        <end position="24"/>
    </location>
</feature>
<comment type="caution">
    <text evidence="4">The sequence shown here is derived from an EMBL/GenBank/DDBJ whole genome shotgun (WGS) entry which is preliminary data.</text>
</comment>
<evidence type="ECO:0000313" key="5">
    <source>
        <dbReference type="Proteomes" id="UP000316167"/>
    </source>
</evidence>
<dbReference type="Gene3D" id="2.40.128.520">
    <property type="match status" value="1"/>
</dbReference>
<protein>
    <submittedName>
        <fullName evidence="4">Uncharacterized protein (DUF2147 family)</fullName>
    </submittedName>
</protein>
<keyword evidence="2" id="KW-0732">Signal</keyword>
<reference evidence="4 5" key="1">
    <citation type="journal article" date="2015" name="Stand. Genomic Sci.">
        <title>Genomic Encyclopedia of Bacterial and Archaeal Type Strains, Phase III: the genomes of soil and plant-associated and newly described type strains.</title>
        <authorList>
            <person name="Whitman W.B."/>
            <person name="Woyke T."/>
            <person name="Klenk H.P."/>
            <person name="Zhou Y."/>
            <person name="Lilburn T.G."/>
            <person name="Beck B.J."/>
            <person name="De Vos P."/>
            <person name="Vandamme P."/>
            <person name="Eisen J.A."/>
            <person name="Garrity G."/>
            <person name="Hugenholtz P."/>
            <person name="Kyrpides N.C."/>
        </authorList>
    </citation>
    <scope>NUCLEOTIDE SEQUENCE [LARGE SCALE GENOMIC DNA]</scope>
    <source>
        <strain evidence="4 5">CGMCC 1.7271</strain>
    </source>
</reference>
<dbReference type="Pfam" id="PF09917">
    <property type="entry name" value="DUF2147"/>
    <property type="match status" value="1"/>
</dbReference>
<gene>
    <name evidence="4" type="ORF">IQ13_3354</name>
</gene>